<keyword evidence="4 5" id="KW-0408">Iron</keyword>
<dbReference type="AlphaFoldDB" id="A0A2R7YYI1"/>
<dbReference type="OrthoDB" id="9798157at2"/>
<dbReference type="RefSeq" id="WP_108344378.1">
    <property type="nucleotide sequence ID" value="NZ_PYXZ01000003.1"/>
</dbReference>
<comment type="caution">
    <text evidence="6">The sequence shown here is derived from an EMBL/GenBank/DDBJ whole genome shotgun (WGS) entry which is preliminary data.</text>
</comment>
<keyword evidence="7" id="KW-1185">Reference proteome</keyword>
<organism evidence="6 7">
    <name type="scientific">Nocardioides currus</name>
    <dbReference type="NCBI Taxonomy" id="2133958"/>
    <lineage>
        <taxon>Bacteria</taxon>
        <taxon>Bacillati</taxon>
        <taxon>Actinomycetota</taxon>
        <taxon>Actinomycetes</taxon>
        <taxon>Propionibacteriales</taxon>
        <taxon>Nocardioidaceae</taxon>
        <taxon>Nocardioides</taxon>
    </lineage>
</organism>
<dbReference type="GO" id="GO:0020037">
    <property type="term" value="F:heme binding"/>
    <property type="evidence" value="ECO:0007669"/>
    <property type="project" value="InterPro"/>
</dbReference>
<keyword evidence="3 5" id="KW-0479">Metal-binding</keyword>
<keyword evidence="1" id="KW-0813">Transport</keyword>
<dbReference type="CDD" id="cd14775">
    <property type="entry name" value="TrHb2_O-like"/>
    <property type="match status" value="1"/>
</dbReference>
<evidence type="ECO:0000313" key="6">
    <source>
        <dbReference type="EMBL" id="PUA81438.1"/>
    </source>
</evidence>
<keyword evidence="2 5" id="KW-0349">Heme</keyword>
<dbReference type="InterPro" id="IPR009050">
    <property type="entry name" value="Globin-like_sf"/>
</dbReference>
<evidence type="ECO:0000256" key="5">
    <source>
        <dbReference type="PIRSR" id="PIRSR601486-1"/>
    </source>
</evidence>
<evidence type="ECO:0000256" key="1">
    <source>
        <dbReference type="ARBA" id="ARBA00022448"/>
    </source>
</evidence>
<reference evidence="6 7" key="1">
    <citation type="submission" date="2018-03" db="EMBL/GenBank/DDBJ databases">
        <authorList>
            <person name="Keele B.F."/>
        </authorList>
    </citation>
    <scope>NUCLEOTIDE SEQUENCE [LARGE SCALE GENOMIC DNA]</scope>
    <source>
        <strain evidence="6 7">IB-3</strain>
    </source>
</reference>
<dbReference type="InterPro" id="IPR001486">
    <property type="entry name" value="Hemoglobin_trunc"/>
</dbReference>
<evidence type="ECO:0000256" key="4">
    <source>
        <dbReference type="ARBA" id="ARBA00023004"/>
    </source>
</evidence>
<dbReference type="SUPFAM" id="SSF46458">
    <property type="entry name" value="Globin-like"/>
    <property type="match status" value="1"/>
</dbReference>
<dbReference type="GO" id="GO:0019825">
    <property type="term" value="F:oxygen binding"/>
    <property type="evidence" value="ECO:0007669"/>
    <property type="project" value="InterPro"/>
</dbReference>
<gene>
    <name evidence="6" type="ORF">C7S10_09830</name>
</gene>
<proteinExistence type="predicted"/>
<evidence type="ECO:0000313" key="7">
    <source>
        <dbReference type="Proteomes" id="UP000244867"/>
    </source>
</evidence>
<protein>
    <submittedName>
        <fullName evidence="6">Oxidoreductase</fullName>
    </submittedName>
</protein>
<dbReference type="Gene3D" id="1.10.490.10">
    <property type="entry name" value="Globins"/>
    <property type="match status" value="1"/>
</dbReference>
<feature type="binding site" description="distal binding residue" evidence="5">
    <location>
        <position position="79"/>
    </location>
    <ligand>
        <name>heme</name>
        <dbReference type="ChEBI" id="CHEBI:30413"/>
    </ligand>
    <ligandPart>
        <name>Fe</name>
        <dbReference type="ChEBI" id="CHEBI:18248"/>
    </ligandPart>
</feature>
<dbReference type="GO" id="GO:0046872">
    <property type="term" value="F:metal ion binding"/>
    <property type="evidence" value="ECO:0007669"/>
    <property type="project" value="UniProtKB-KW"/>
</dbReference>
<dbReference type="InterPro" id="IPR012292">
    <property type="entry name" value="Globin/Proto"/>
</dbReference>
<name>A0A2R7YYI1_9ACTN</name>
<dbReference type="Proteomes" id="UP000244867">
    <property type="component" value="Unassembled WGS sequence"/>
</dbReference>
<accession>A0A2R7YYI1</accession>
<dbReference type="Pfam" id="PF01152">
    <property type="entry name" value="Bac_globin"/>
    <property type="match status" value="1"/>
</dbReference>
<sequence length="155" mass="17371">MSDETPTIYEWAGERAGFERSLDAFYDLVEDDGLLAPVFEGQVSEQHRRDVVTWWCEVMGGPADYTEVLGGYEHMLSKHRGLHITAEQRLRFVTLLSQAADLAGLPDDPEFRAAIMGYAEWGTRLAAYNSSDATDIVEHAPVPRWGWGVAPPYQP</sequence>
<dbReference type="EMBL" id="PYXZ01000003">
    <property type="protein sequence ID" value="PUA81438.1"/>
    <property type="molecule type" value="Genomic_DNA"/>
</dbReference>
<evidence type="ECO:0000256" key="3">
    <source>
        <dbReference type="ARBA" id="ARBA00022723"/>
    </source>
</evidence>
<evidence type="ECO:0000256" key="2">
    <source>
        <dbReference type="ARBA" id="ARBA00022617"/>
    </source>
</evidence>